<evidence type="ECO:0000256" key="5">
    <source>
        <dbReference type="ARBA" id="ARBA00022898"/>
    </source>
</evidence>
<dbReference type="GO" id="GO:0042286">
    <property type="term" value="F:glutamate-1-semialdehyde 2,1-aminomutase activity"/>
    <property type="evidence" value="ECO:0007669"/>
    <property type="project" value="UniProtKB-EC"/>
</dbReference>
<dbReference type="InterPro" id="IPR049704">
    <property type="entry name" value="Aminotrans_3_PPA_site"/>
</dbReference>
<dbReference type="InterPro" id="IPR015421">
    <property type="entry name" value="PyrdxlP-dep_Trfase_major"/>
</dbReference>
<dbReference type="PROSITE" id="PS00600">
    <property type="entry name" value="AA_TRANSFER_CLASS_3"/>
    <property type="match status" value="1"/>
</dbReference>
<dbReference type="Proteomes" id="UP001174909">
    <property type="component" value="Unassembled WGS sequence"/>
</dbReference>
<dbReference type="InterPro" id="IPR002822">
    <property type="entry name" value="Ni_insertion"/>
</dbReference>
<dbReference type="GO" id="GO:0008483">
    <property type="term" value="F:transaminase activity"/>
    <property type="evidence" value="ECO:0007669"/>
    <property type="project" value="InterPro"/>
</dbReference>
<name>A0AA35TYU6_GEOBA</name>
<dbReference type="GO" id="GO:0006779">
    <property type="term" value="P:porphyrin-containing compound biosynthetic process"/>
    <property type="evidence" value="ECO:0007669"/>
    <property type="project" value="UniProtKB-KW"/>
</dbReference>
<feature type="coiled-coil region" evidence="8">
    <location>
        <begin position="72"/>
        <end position="103"/>
    </location>
</feature>
<dbReference type="NCBIfam" id="NF000818">
    <property type="entry name" value="PRK00062.1"/>
    <property type="match status" value="1"/>
</dbReference>
<dbReference type="EMBL" id="CASHTH010004349">
    <property type="protein sequence ID" value="CAI8056342.1"/>
    <property type="molecule type" value="Genomic_DNA"/>
</dbReference>
<evidence type="ECO:0000256" key="8">
    <source>
        <dbReference type="SAM" id="Coils"/>
    </source>
</evidence>
<evidence type="ECO:0000256" key="2">
    <source>
        <dbReference type="ARBA" id="ARBA00004819"/>
    </source>
</evidence>
<dbReference type="NCBIfam" id="TIGR00299">
    <property type="entry name" value="nickel pincer cofactor biosynthesis protein LarC"/>
    <property type="match status" value="1"/>
</dbReference>
<keyword evidence="5" id="KW-0663">Pyridoxal phosphate</keyword>
<proteinExistence type="inferred from homology"/>
<comment type="caution">
    <text evidence="9">The sequence shown here is derived from an EMBL/GenBank/DDBJ whole genome shotgun (WGS) entry which is preliminary data.</text>
</comment>
<evidence type="ECO:0000256" key="3">
    <source>
        <dbReference type="ARBA" id="ARBA00008981"/>
    </source>
</evidence>
<dbReference type="PANTHER" id="PTHR43713:SF3">
    <property type="entry name" value="GLUTAMATE-1-SEMIALDEHYDE 2,1-AMINOMUTASE 1, CHLOROPLASTIC-RELATED"/>
    <property type="match status" value="1"/>
</dbReference>
<evidence type="ECO:0000256" key="6">
    <source>
        <dbReference type="ARBA" id="ARBA00023235"/>
    </source>
</evidence>
<dbReference type="InterPro" id="IPR005814">
    <property type="entry name" value="Aminotrans_3"/>
</dbReference>
<dbReference type="FunFam" id="3.40.640.10:FF:000021">
    <property type="entry name" value="Glutamate-1-semialdehyde 2,1-aminomutase"/>
    <property type="match status" value="1"/>
</dbReference>
<evidence type="ECO:0000256" key="7">
    <source>
        <dbReference type="ARBA" id="ARBA00023244"/>
    </source>
</evidence>
<dbReference type="EC" id="5.4.3.8" evidence="4"/>
<comment type="similarity">
    <text evidence="3">Belongs to the class-III pyridoxal-phosphate-dependent aminotransferase family. HemL subfamily.</text>
</comment>
<dbReference type="PANTHER" id="PTHR43713">
    <property type="entry name" value="GLUTAMATE-1-SEMIALDEHYDE 2,1-AMINOMUTASE"/>
    <property type="match status" value="1"/>
</dbReference>
<dbReference type="GO" id="GO:0030170">
    <property type="term" value="F:pyridoxal phosphate binding"/>
    <property type="evidence" value="ECO:0007669"/>
    <property type="project" value="InterPro"/>
</dbReference>
<dbReference type="SUPFAM" id="SSF53383">
    <property type="entry name" value="PLP-dependent transferases"/>
    <property type="match status" value="1"/>
</dbReference>
<dbReference type="Pfam" id="PF00202">
    <property type="entry name" value="Aminotran_3"/>
    <property type="match status" value="1"/>
</dbReference>
<dbReference type="InterPro" id="IPR015422">
    <property type="entry name" value="PyrdxlP-dep_Trfase_small"/>
</dbReference>
<evidence type="ECO:0000256" key="4">
    <source>
        <dbReference type="ARBA" id="ARBA00012143"/>
    </source>
</evidence>
<gene>
    <name evidence="9" type="ORF">GBAR_LOCUS30696</name>
</gene>
<dbReference type="Pfam" id="PF01969">
    <property type="entry name" value="Ni_insertion"/>
    <property type="match status" value="1"/>
</dbReference>
<dbReference type="Gene3D" id="3.40.640.10">
    <property type="entry name" value="Type I PLP-dependent aspartate aminotransferase-like (Major domain)"/>
    <property type="match status" value="1"/>
</dbReference>
<keyword evidence="7" id="KW-0627">Porphyrin biosynthesis</keyword>
<dbReference type="Gene3D" id="3.30.70.1380">
    <property type="entry name" value="Transcriptional regulatory protein pf0864 domain like"/>
    <property type="match status" value="1"/>
</dbReference>
<reference evidence="9" key="1">
    <citation type="submission" date="2023-03" db="EMBL/GenBank/DDBJ databases">
        <authorList>
            <person name="Steffen K."/>
            <person name="Cardenas P."/>
        </authorList>
    </citation>
    <scope>NUCLEOTIDE SEQUENCE</scope>
</reference>
<keyword evidence="10" id="KW-1185">Reference proteome</keyword>
<comment type="cofactor">
    <cofactor evidence="1">
        <name>pyridoxal 5'-phosphate</name>
        <dbReference type="ChEBI" id="CHEBI:597326"/>
    </cofactor>
</comment>
<sequence>MLLGALIDSGLSIDELKGELARLPLAGYSVNAAVAQRGVIRGTHVSVDLDGSHNASHSIHDFLDMVEASDFSRSVKDKSQRVLERLEEAETRVHGEVHQLQELGDIDTIIDVVGVVAGLELLGIEKLYSSPLPAGWGVVSTRKGALPVPAPATAQLMAMAKAKVAPPKGPYVAAGELVTPTGAALITTLASFEAPAITLEQVGYGLGTRDNPEIPNVLALWIGETVGSSALGQVSLLETNIDDMSPEVLGYVQEELMRRGALDAWFSPIQMKKSRPAVKLSVLCRPNMESALVKIILAETSTLGIRVQTLNRYEAEREVVAVETSFGAARVKIKKEADVIVSVSPEFEDCKEIAQRAQDHIPGGVNSPVRSFKSVGGTPLFIQRGKGSRIWDADGNELVDYVGSWGPLILGHAHDSVVEAVERALGKGLTFGAPTEGEVELAKMIVDALPSVDMVRLVSSGTEATMSAIRAARAFTGRSKIVKFAGCYHGHNDGLLVEAGSGGATYSIPNSAGVPEGYARETLVADYNDVNSVQRLFDSHPAEIAAVILEPVAANMGVVPPAPGFLEGLRLLTANNDALLIFDEVITGFRVAYGGAQTLYGIVPDLTCLGKIIGGGCRWGPTAEGGMSWSGSAPGQYVPGWHTVRKPACGNGGDSNPQGLAAPGTYEGLEAASARLADGLAAAALKAEVPLTINRVGSIMTAFFNGGPVEGWDSVAASDRERYSAYFHLMLERGVYLAPSPFEAAFVSTAHTPEDIGATLEAAEYALARV</sequence>
<dbReference type="CDD" id="cd00610">
    <property type="entry name" value="OAT_like"/>
    <property type="match status" value="1"/>
</dbReference>
<keyword evidence="6" id="KW-0413">Isomerase</keyword>
<evidence type="ECO:0000256" key="1">
    <source>
        <dbReference type="ARBA" id="ARBA00001933"/>
    </source>
</evidence>
<dbReference type="AlphaFoldDB" id="A0AA35TYU6"/>
<dbReference type="InterPro" id="IPR015424">
    <property type="entry name" value="PyrdxlP-dep_Trfase"/>
</dbReference>
<keyword evidence="8" id="KW-0175">Coiled coil</keyword>
<protein>
    <recommendedName>
        <fullName evidence="4">glutamate-1-semialdehyde 2,1-aminomutase</fullName>
        <ecNumber evidence="4">5.4.3.8</ecNumber>
    </recommendedName>
</protein>
<dbReference type="InterPro" id="IPR004639">
    <property type="entry name" value="4pyrrol_synth_GluAld_NH2Trfase"/>
</dbReference>
<accession>A0AA35TYU6</accession>
<organism evidence="9 10">
    <name type="scientific">Geodia barretti</name>
    <name type="common">Barrett's horny sponge</name>
    <dbReference type="NCBI Taxonomy" id="519541"/>
    <lineage>
        <taxon>Eukaryota</taxon>
        <taxon>Metazoa</taxon>
        <taxon>Porifera</taxon>
        <taxon>Demospongiae</taxon>
        <taxon>Heteroscleromorpha</taxon>
        <taxon>Tetractinellida</taxon>
        <taxon>Astrophorina</taxon>
        <taxon>Geodiidae</taxon>
        <taxon>Geodia</taxon>
    </lineage>
</organism>
<dbReference type="Gene3D" id="3.90.1150.10">
    <property type="entry name" value="Aspartate Aminotransferase, domain 1"/>
    <property type="match status" value="1"/>
</dbReference>
<dbReference type="Gene3D" id="3.10.20.300">
    <property type="entry name" value="mk0293 like domain"/>
    <property type="match status" value="1"/>
</dbReference>
<evidence type="ECO:0000313" key="9">
    <source>
        <dbReference type="EMBL" id="CAI8056342.1"/>
    </source>
</evidence>
<dbReference type="HAMAP" id="MF_00375">
    <property type="entry name" value="HemL_aminotrans_3"/>
    <property type="match status" value="1"/>
</dbReference>
<evidence type="ECO:0000313" key="10">
    <source>
        <dbReference type="Proteomes" id="UP001174909"/>
    </source>
</evidence>
<comment type="pathway">
    <text evidence="2">Porphyrin-containing compound metabolism; protoporphyrin-IX biosynthesis; 5-aminolevulinate from L-glutamyl-tRNA(Glu): step 2/2.</text>
</comment>